<proteinExistence type="predicted"/>
<dbReference type="Proteomes" id="UP000072189">
    <property type="component" value="Unassembled WGS sequence"/>
</dbReference>
<sequence length="83" mass="9362">MPASDNVERMHHLDQLNNVVRDVSAIADRSSRVAEMRRRYATAASDFDDIMQNVPGVVRQNDKRAWCEDPDALVETYATAEGL</sequence>
<dbReference type="EMBL" id="LDRV01000002">
    <property type="protein sequence ID" value="KTS14303.1"/>
    <property type="molecule type" value="Genomic_DNA"/>
</dbReference>
<name>A0A147FCI8_MICTE</name>
<reference evidence="1 2" key="1">
    <citation type="journal article" date="2016" name="Front. Microbiol.">
        <title>Genomic Resource of Rice Seed Associated Bacteria.</title>
        <authorList>
            <person name="Midha S."/>
            <person name="Bansal K."/>
            <person name="Sharma S."/>
            <person name="Kumar N."/>
            <person name="Patil P.P."/>
            <person name="Chaudhry V."/>
            <person name="Patil P.B."/>
        </authorList>
    </citation>
    <scope>NUCLEOTIDE SEQUENCE [LARGE SCALE GENOMIC DNA]</scope>
    <source>
        <strain evidence="1 2">RSA3</strain>
    </source>
</reference>
<dbReference type="PATRIC" id="fig|2033.7.peg.1209"/>
<protein>
    <submittedName>
        <fullName evidence="1">Uncharacterized protein</fullName>
    </submittedName>
</protein>
<evidence type="ECO:0000313" key="1">
    <source>
        <dbReference type="EMBL" id="KTS14303.1"/>
    </source>
</evidence>
<dbReference type="AlphaFoldDB" id="A0A147FCI8"/>
<gene>
    <name evidence="1" type="ORF">RSA3_00610</name>
</gene>
<organism evidence="1 2">
    <name type="scientific">Microbacterium testaceum</name>
    <name type="common">Aureobacterium testaceum</name>
    <name type="synonym">Brevibacterium testaceum</name>
    <dbReference type="NCBI Taxonomy" id="2033"/>
    <lineage>
        <taxon>Bacteria</taxon>
        <taxon>Bacillati</taxon>
        <taxon>Actinomycetota</taxon>
        <taxon>Actinomycetes</taxon>
        <taxon>Micrococcales</taxon>
        <taxon>Microbacteriaceae</taxon>
        <taxon>Microbacterium</taxon>
    </lineage>
</organism>
<comment type="caution">
    <text evidence="1">The sequence shown here is derived from an EMBL/GenBank/DDBJ whole genome shotgun (WGS) entry which is preliminary data.</text>
</comment>
<accession>A0A147FCI8</accession>
<evidence type="ECO:0000313" key="2">
    <source>
        <dbReference type="Proteomes" id="UP000072189"/>
    </source>
</evidence>